<sequence length="613" mass="69575">MNFEDEFLVEEDPFQDVEPDDEEYNSYSGNMAVYFRTPKIALIMPRAYRFKWFLSPDSPQISRNSWGGTTRRGVQYTPDVTSWIDRLYADATSESGDLNARNDLKKICNTVLDCMQEWSSRVSGTETTQPYTDADLARVISCCVGLDLEDLFLKSYKMCPARVPSSTFESIGSAYVRWELDALFPHASKHISSLSQLSSRLEIINAFKAGVVIECRRTGRVDTPYLKWCLQEANNAVSDPAIIATGITVGEDGATLARQCIGKDQEEIFEQILPAMKRNVKCMPVALAFLREIHRIFLEGSTSSDIAQSVYRYVLESMRGSFNFQTLGLIKMEEVIPARAWMPKVAPVAGFDQDRSKEVAELLRTCECISLNSELNLLVTELLNEVRVADVQFIENMALPFLKVLGKELQQQNITQDSPFPQLYQQVFSIYLQRYVKDRPQFPRDWSRPTIDCPNCKDCNEMNYFLANPRLMKAEYTYGAKRREHMISMVEDIVDCRSAKQTSTSVSLTLYLTKSTSYIEKAIKKWDERSETARARFKDIESQVNLKPLLGNYYMTLMSTPYVLGTPDVSHAGSSQNQYPALIISNNAANRAVPPLEPRGTKRKAAEVVVIDD</sequence>
<keyword evidence="2" id="KW-1185">Reference proteome</keyword>
<protein>
    <submittedName>
        <fullName evidence="1">Uncharacterized protein</fullName>
    </submittedName>
</protein>
<organism evidence="1 2">
    <name type="scientific">Oculimacula yallundae</name>
    <dbReference type="NCBI Taxonomy" id="86028"/>
    <lineage>
        <taxon>Eukaryota</taxon>
        <taxon>Fungi</taxon>
        <taxon>Dikarya</taxon>
        <taxon>Ascomycota</taxon>
        <taxon>Pezizomycotina</taxon>
        <taxon>Leotiomycetes</taxon>
        <taxon>Helotiales</taxon>
        <taxon>Ploettnerulaceae</taxon>
        <taxon>Oculimacula</taxon>
    </lineage>
</organism>
<gene>
    <name evidence="1" type="ORF">VTL71DRAFT_7457</name>
</gene>
<evidence type="ECO:0000313" key="1">
    <source>
        <dbReference type="EMBL" id="KAL2061184.1"/>
    </source>
</evidence>
<reference evidence="1 2" key="1">
    <citation type="journal article" date="2024" name="Commun. Biol.">
        <title>Comparative genomic analysis of thermophilic fungi reveals convergent evolutionary adaptations and gene losses.</title>
        <authorList>
            <person name="Steindorff A.S."/>
            <person name="Aguilar-Pontes M.V."/>
            <person name="Robinson A.J."/>
            <person name="Andreopoulos B."/>
            <person name="LaButti K."/>
            <person name="Kuo A."/>
            <person name="Mondo S."/>
            <person name="Riley R."/>
            <person name="Otillar R."/>
            <person name="Haridas S."/>
            <person name="Lipzen A."/>
            <person name="Grimwood J."/>
            <person name="Schmutz J."/>
            <person name="Clum A."/>
            <person name="Reid I.D."/>
            <person name="Moisan M.C."/>
            <person name="Butler G."/>
            <person name="Nguyen T.T.M."/>
            <person name="Dewar K."/>
            <person name="Conant G."/>
            <person name="Drula E."/>
            <person name="Henrissat B."/>
            <person name="Hansel C."/>
            <person name="Singer S."/>
            <person name="Hutchinson M.I."/>
            <person name="de Vries R.P."/>
            <person name="Natvig D.O."/>
            <person name="Powell A.J."/>
            <person name="Tsang A."/>
            <person name="Grigoriev I.V."/>
        </authorList>
    </citation>
    <scope>NUCLEOTIDE SEQUENCE [LARGE SCALE GENOMIC DNA]</scope>
    <source>
        <strain evidence="1 2">CBS 494.80</strain>
    </source>
</reference>
<comment type="caution">
    <text evidence="1">The sequence shown here is derived from an EMBL/GenBank/DDBJ whole genome shotgun (WGS) entry which is preliminary data.</text>
</comment>
<proteinExistence type="predicted"/>
<name>A0ABR4BU70_9HELO</name>
<dbReference type="Proteomes" id="UP001595075">
    <property type="component" value="Unassembled WGS sequence"/>
</dbReference>
<evidence type="ECO:0000313" key="2">
    <source>
        <dbReference type="Proteomes" id="UP001595075"/>
    </source>
</evidence>
<dbReference type="EMBL" id="JAZHXI010000019">
    <property type="protein sequence ID" value="KAL2061184.1"/>
    <property type="molecule type" value="Genomic_DNA"/>
</dbReference>
<accession>A0ABR4BU70</accession>